<feature type="compositionally biased region" description="Low complexity" evidence="1">
    <location>
        <begin position="217"/>
        <end position="235"/>
    </location>
</feature>
<name>A0A5C5BEC6_9MICO</name>
<keyword evidence="3" id="KW-1185">Reference proteome</keyword>
<proteinExistence type="predicted"/>
<dbReference type="OrthoDB" id="283616at2"/>
<evidence type="ECO:0000313" key="2">
    <source>
        <dbReference type="EMBL" id="TNU74924.1"/>
    </source>
</evidence>
<sequence>MPTPSPATTTAPDTLVARLVSGGQTGVDRAALDVAVRLGLPYGGWCPAGGWAEDRPVPPGIRADYPGLRETPSADPEERTRANVRDGDATLVLVPDGGASAGDVGSPGTQLTLHFAAATGRPVLVCRLDGRAGVSAGARAGAGVAARPGAHEPGAGVTGASPHVVARVRDWLRTVAAGRPAGVVLNVAGPRASEWPAGYALAHGLLLAVLGPRTGAGAERGADAGTGAGADASTGAGTGAEPGADAGIGAGADADGMMGP</sequence>
<protein>
    <recommendedName>
        <fullName evidence="4">Molybdenum cofactor carrier</fullName>
    </recommendedName>
</protein>
<reference evidence="2 3" key="1">
    <citation type="submission" date="2019-06" db="EMBL/GenBank/DDBJ databases">
        <title>Draft genome sequence of Miniimonas arenae KCTC 19750T isolated from sea sand.</title>
        <authorList>
            <person name="Park S.-J."/>
        </authorList>
    </citation>
    <scope>NUCLEOTIDE SEQUENCE [LARGE SCALE GENOMIC DNA]</scope>
    <source>
        <strain evidence="2 3">KCTC 19750</strain>
    </source>
</reference>
<accession>A0A5C5BEC6</accession>
<dbReference type="RefSeq" id="WP_139986593.1">
    <property type="nucleotide sequence ID" value="NZ_VENP01000019.1"/>
</dbReference>
<dbReference type="InterPro" id="IPR024755">
    <property type="entry name" value="cpYpsA"/>
</dbReference>
<gene>
    <name evidence="2" type="ORF">FH969_06890</name>
</gene>
<comment type="caution">
    <text evidence="2">The sequence shown here is derived from an EMBL/GenBank/DDBJ whole genome shotgun (WGS) entry which is preliminary data.</text>
</comment>
<evidence type="ECO:0008006" key="4">
    <source>
        <dbReference type="Google" id="ProtNLM"/>
    </source>
</evidence>
<dbReference type="AlphaFoldDB" id="A0A5C5BEC6"/>
<dbReference type="EMBL" id="VENP01000019">
    <property type="protein sequence ID" value="TNU74924.1"/>
    <property type="molecule type" value="Genomic_DNA"/>
</dbReference>
<feature type="compositionally biased region" description="Gly residues" evidence="1">
    <location>
        <begin position="236"/>
        <end position="250"/>
    </location>
</feature>
<evidence type="ECO:0000313" key="3">
    <source>
        <dbReference type="Proteomes" id="UP000313849"/>
    </source>
</evidence>
<dbReference type="Gene3D" id="3.40.50.450">
    <property type="match status" value="1"/>
</dbReference>
<feature type="region of interest" description="Disordered" evidence="1">
    <location>
        <begin position="217"/>
        <end position="260"/>
    </location>
</feature>
<dbReference type="Proteomes" id="UP000313849">
    <property type="component" value="Unassembled WGS sequence"/>
</dbReference>
<evidence type="ECO:0000256" key="1">
    <source>
        <dbReference type="SAM" id="MobiDB-lite"/>
    </source>
</evidence>
<dbReference type="Pfam" id="PF12694">
    <property type="entry name" value="cpYpsA"/>
    <property type="match status" value="1"/>
</dbReference>
<organism evidence="2 3">
    <name type="scientific">Miniimonas arenae</name>
    <dbReference type="NCBI Taxonomy" id="676201"/>
    <lineage>
        <taxon>Bacteria</taxon>
        <taxon>Bacillati</taxon>
        <taxon>Actinomycetota</taxon>
        <taxon>Actinomycetes</taxon>
        <taxon>Micrococcales</taxon>
        <taxon>Beutenbergiaceae</taxon>
        <taxon>Miniimonas</taxon>
    </lineage>
</organism>
<feature type="compositionally biased region" description="Low complexity" evidence="1">
    <location>
        <begin position="251"/>
        <end position="260"/>
    </location>
</feature>